<evidence type="ECO:0000313" key="1">
    <source>
        <dbReference type="EMBL" id="RHG30710.1"/>
    </source>
</evidence>
<sequence>MSNVIYTFNGKDITMNMCIQIRAVANVLMERLHISFEEALMLFYHSETYKTLQNTENTFWAESAEFIVDRYFEECDQKYEKLKKSREHAAQGMFRDADEVSHDMRAKYGL</sequence>
<proteinExistence type="predicted"/>
<protein>
    <submittedName>
        <fullName evidence="1">Uncharacterized protein</fullName>
    </submittedName>
</protein>
<dbReference type="Proteomes" id="UP000284051">
    <property type="component" value="Unassembled WGS sequence"/>
</dbReference>
<dbReference type="AlphaFoldDB" id="A0A414T981"/>
<evidence type="ECO:0000313" key="2">
    <source>
        <dbReference type="Proteomes" id="UP000284051"/>
    </source>
</evidence>
<gene>
    <name evidence="1" type="ORF">DW264_00190</name>
</gene>
<accession>A0A414T981</accession>
<organism evidence="1 2">
    <name type="scientific">Roseburia intestinalis</name>
    <dbReference type="NCBI Taxonomy" id="166486"/>
    <lineage>
        <taxon>Bacteria</taxon>
        <taxon>Bacillati</taxon>
        <taxon>Bacillota</taxon>
        <taxon>Clostridia</taxon>
        <taxon>Lachnospirales</taxon>
        <taxon>Lachnospiraceae</taxon>
        <taxon>Roseburia</taxon>
    </lineage>
</organism>
<reference evidence="1 2" key="1">
    <citation type="submission" date="2018-08" db="EMBL/GenBank/DDBJ databases">
        <title>A genome reference for cultivated species of the human gut microbiota.</title>
        <authorList>
            <person name="Zou Y."/>
            <person name="Xue W."/>
            <person name="Luo G."/>
        </authorList>
    </citation>
    <scope>NUCLEOTIDE SEQUENCE [LARGE SCALE GENOMIC DNA]</scope>
    <source>
        <strain evidence="1 2">AM22-21LB</strain>
    </source>
</reference>
<dbReference type="RefSeq" id="WP_118771765.1">
    <property type="nucleotide sequence ID" value="NZ_QRID01000001.1"/>
</dbReference>
<dbReference type="EMBL" id="QRID01000001">
    <property type="protein sequence ID" value="RHG30710.1"/>
    <property type="molecule type" value="Genomic_DNA"/>
</dbReference>
<comment type="caution">
    <text evidence="1">The sequence shown here is derived from an EMBL/GenBank/DDBJ whole genome shotgun (WGS) entry which is preliminary data.</text>
</comment>
<name>A0A414T981_9FIRM</name>